<feature type="transmembrane region" description="Helical" evidence="6">
    <location>
        <begin position="247"/>
        <end position="272"/>
    </location>
</feature>
<dbReference type="Proteomes" id="UP000295649">
    <property type="component" value="Unassembled WGS sequence"/>
</dbReference>
<gene>
    <name evidence="7" type="ORF">EDE11_1162</name>
</gene>
<comment type="caution">
    <text evidence="6">Lacks conserved residue(s) required for the propagation of feature annotation.</text>
</comment>
<keyword evidence="5 6" id="KW-0472">Membrane</keyword>
<evidence type="ECO:0000256" key="2">
    <source>
        <dbReference type="ARBA" id="ARBA00009142"/>
    </source>
</evidence>
<evidence type="ECO:0000256" key="3">
    <source>
        <dbReference type="ARBA" id="ARBA00022692"/>
    </source>
</evidence>
<dbReference type="Pfam" id="PF01925">
    <property type="entry name" value="TauE"/>
    <property type="match status" value="1"/>
</dbReference>
<reference evidence="7 8" key="1">
    <citation type="submission" date="2019-03" db="EMBL/GenBank/DDBJ databases">
        <title>Systems level insights into methane cycling in arid and semi-arid ecosystems.</title>
        <authorList>
            <person name="Kalyuzhnaya M."/>
        </authorList>
    </citation>
    <scope>NUCLEOTIDE SEQUENCE [LARGE SCALE GENOMIC DNA]</scope>
    <source>
        <strain evidence="7 8">S-1</strain>
    </source>
</reference>
<feature type="transmembrane region" description="Helical" evidence="6">
    <location>
        <begin position="120"/>
        <end position="141"/>
    </location>
</feature>
<feature type="transmembrane region" description="Helical" evidence="6">
    <location>
        <begin position="183"/>
        <end position="203"/>
    </location>
</feature>
<organism evidence="7 8">
    <name type="scientific">Methylomonas methanica</name>
    <dbReference type="NCBI Taxonomy" id="421"/>
    <lineage>
        <taxon>Bacteria</taxon>
        <taxon>Pseudomonadati</taxon>
        <taxon>Pseudomonadota</taxon>
        <taxon>Gammaproteobacteria</taxon>
        <taxon>Methylococcales</taxon>
        <taxon>Methylococcaceae</taxon>
        <taxon>Methylomonas</taxon>
    </lineage>
</organism>
<keyword evidence="8" id="KW-1185">Reference proteome</keyword>
<dbReference type="EMBL" id="SMCN01000016">
    <property type="protein sequence ID" value="TCV81114.1"/>
    <property type="molecule type" value="Genomic_DNA"/>
</dbReference>
<sequence>MMQLKSTLIERWRYCRDWASLYGGAPGAFMAGLGSAGVSNLHTLETLRPLLITIAANCLVLAYRKLSHASAQVCQICSICTEVRSLRAYKNLFWIIAALALASIGFSYLFYLLLGAAAGFLSGLFGIGGGIIIVPFLVWLFSAQGFAPDLVLLMAVATSLSTIIVTAAASLKAHHRLGAVDWPVVKQLVPGVLAGSLMGSVVADSLPTDLFKTLFAFFPLWVAFQMLKSYSPSLDSDQPPDERNLAGAGGVIGALCTLLGAGVGVITVPFLVKRRFNMRQAVAISSTCGLPIAIVGSLGYIALGWGNAGLPSWSIGYIHIPAFLCIVTSSRIFAPMGAQLAHKLPTDKLKRIFALFLFAIGIRLLWQVVV</sequence>
<feature type="transmembrane region" description="Helical" evidence="6">
    <location>
        <begin position="281"/>
        <end position="303"/>
    </location>
</feature>
<feature type="transmembrane region" description="Helical" evidence="6">
    <location>
        <begin position="315"/>
        <end position="340"/>
    </location>
</feature>
<feature type="transmembrane region" description="Helical" evidence="6">
    <location>
        <begin position="92"/>
        <end position="114"/>
    </location>
</feature>
<protein>
    <recommendedName>
        <fullName evidence="6">Probable membrane transporter protein</fullName>
    </recommendedName>
</protein>
<feature type="transmembrane region" description="Helical" evidence="6">
    <location>
        <begin position="210"/>
        <end position="227"/>
    </location>
</feature>
<name>A0ABY2CJV9_METMH</name>
<feature type="transmembrane region" description="Helical" evidence="6">
    <location>
        <begin position="21"/>
        <end position="41"/>
    </location>
</feature>
<evidence type="ECO:0000256" key="4">
    <source>
        <dbReference type="ARBA" id="ARBA00022989"/>
    </source>
</evidence>
<feature type="transmembrane region" description="Helical" evidence="6">
    <location>
        <begin position="150"/>
        <end position="171"/>
    </location>
</feature>
<feature type="transmembrane region" description="Helical" evidence="6">
    <location>
        <begin position="352"/>
        <end position="369"/>
    </location>
</feature>
<keyword evidence="6" id="KW-1003">Cell membrane</keyword>
<dbReference type="PANTHER" id="PTHR43483:SF3">
    <property type="entry name" value="MEMBRANE TRANSPORTER PROTEIN HI_0806-RELATED"/>
    <property type="match status" value="1"/>
</dbReference>
<feature type="transmembrane region" description="Helical" evidence="6">
    <location>
        <begin position="47"/>
        <end position="63"/>
    </location>
</feature>
<dbReference type="PANTHER" id="PTHR43483">
    <property type="entry name" value="MEMBRANE TRANSPORTER PROTEIN HI_0806-RELATED"/>
    <property type="match status" value="1"/>
</dbReference>
<comment type="subcellular location">
    <subcellularLocation>
        <location evidence="6">Cell membrane</location>
        <topology evidence="6">Multi-pass membrane protein</topology>
    </subcellularLocation>
    <subcellularLocation>
        <location evidence="1">Membrane</location>
        <topology evidence="1">Multi-pass membrane protein</topology>
    </subcellularLocation>
</comment>
<keyword evidence="3 6" id="KW-0812">Transmembrane</keyword>
<evidence type="ECO:0000256" key="5">
    <source>
        <dbReference type="ARBA" id="ARBA00023136"/>
    </source>
</evidence>
<accession>A0ABY2CJV9</accession>
<dbReference type="InterPro" id="IPR002781">
    <property type="entry name" value="TM_pro_TauE-like"/>
</dbReference>
<evidence type="ECO:0000313" key="8">
    <source>
        <dbReference type="Proteomes" id="UP000295649"/>
    </source>
</evidence>
<comment type="caution">
    <text evidence="7">The sequence shown here is derived from an EMBL/GenBank/DDBJ whole genome shotgun (WGS) entry which is preliminary data.</text>
</comment>
<comment type="similarity">
    <text evidence="2 6">Belongs to the 4-toluene sulfonate uptake permease (TSUP) (TC 2.A.102) family.</text>
</comment>
<evidence type="ECO:0000313" key="7">
    <source>
        <dbReference type="EMBL" id="TCV81114.1"/>
    </source>
</evidence>
<proteinExistence type="inferred from homology"/>
<evidence type="ECO:0000256" key="1">
    <source>
        <dbReference type="ARBA" id="ARBA00004141"/>
    </source>
</evidence>
<keyword evidence="4 6" id="KW-1133">Transmembrane helix</keyword>
<evidence type="ECO:0000256" key="6">
    <source>
        <dbReference type="RuleBase" id="RU363041"/>
    </source>
</evidence>
<dbReference type="RefSeq" id="WP_082769207.1">
    <property type="nucleotide sequence ID" value="NZ_LUUF01000029.1"/>
</dbReference>